<evidence type="ECO:0000313" key="1">
    <source>
        <dbReference type="EMBL" id="SKC99027.1"/>
    </source>
</evidence>
<name>A0A1T5NF42_9BACT</name>
<evidence type="ECO:0000313" key="2">
    <source>
        <dbReference type="Proteomes" id="UP000190166"/>
    </source>
</evidence>
<dbReference type="AlphaFoldDB" id="A0A1T5NF42"/>
<dbReference type="EMBL" id="FUZZ01000001">
    <property type="protein sequence ID" value="SKC99027.1"/>
    <property type="molecule type" value="Genomic_DNA"/>
</dbReference>
<reference evidence="1 2" key="1">
    <citation type="submission" date="2017-02" db="EMBL/GenBank/DDBJ databases">
        <authorList>
            <person name="Peterson S.W."/>
        </authorList>
    </citation>
    <scope>NUCLEOTIDE SEQUENCE [LARGE SCALE GENOMIC DNA]</scope>
    <source>
        <strain evidence="1 2">DSM 18108</strain>
    </source>
</reference>
<accession>A0A1T5NF42</accession>
<dbReference type="RefSeq" id="WP_079468611.1">
    <property type="nucleotide sequence ID" value="NZ_FUZZ01000001.1"/>
</dbReference>
<organism evidence="1 2">
    <name type="scientific">Chitinophaga ginsengisegetis</name>
    <dbReference type="NCBI Taxonomy" id="393003"/>
    <lineage>
        <taxon>Bacteria</taxon>
        <taxon>Pseudomonadati</taxon>
        <taxon>Bacteroidota</taxon>
        <taxon>Chitinophagia</taxon>
        <taxon>Chitinophagales</taxon>
        <taxon>Chitinophagaceae</taxon>
        <taxon>Chitinophaga</taxon>
    </lineage>
</organism>
<dbReference type="STRING" id="393003.SAMN05660461_1340"/>
<sequence length="255" mass="28009">MAKQTGLLQFTGKLGNVIGYRRNGSYFIRSMPDTVQQTTATRRASRDFGIASRKGKLIRRAITPHLAINPGGTLVNRLNKALITATRDRLPELKGFRFNPYTGVEQFFSLQPIITTGGILHIPAQKLWPPAKATHLEIVVVAVRINFAQRQITGRTESATTIDLSQPFNGAELAATVPGRGTLLVTLQVRAYEHGAVIENRRSKAADIIAVVVPATIKKQPVKVNSVPRVKRMLPYQSLSTTGKVVLSVPARQRE</sequence>
<protein>
    <submittedName>
        <fullName evidence="1">Uncharacterized protein</fullName>
    </submittedName>
</protein>
<keyword evidence="2" id="KW-1185">Reference proteome</keyword>
<proteinExistence type="predicted"/>
<gene>
    <name evidence="1" type="ORF">SAMN05660461_1340</name>
</gene>
<dbReference type="Proteomes" id="UP000190166">
    <property type="component" value="Unassembled WGS sequence"/>
</dbReference>